<name>R0KL12_NOSB1</name>
<proteinExistence type="predicted"/>
<evidence type="ECO:0000313" key="6">
    <source>
        <dbReference type="Proteomes" id="UP000016927"/>
    </source>
</evidence>
<dbReference type="HOGENOM" id="CLU_1332274_0_0_1"/>
<protein>
    <submittedName>
        <fullName evidence="5">Polyadenylate binding protein 2</fullName>
    </submittedName>
</protein>
<reference evidence="5 6" key="1">
    <citation type="journal article" date="2013" name="BMC Genomics">
        <title>Comparative genomics of parasitic silkworm microsporidia reveal an association between genome expansion and host adaptation.</title>
        <authorList>
            <person name="Pan G."/>
            <person name="Xu J."/>
            <person name="Li T."/>
            <person name="Xia Q."/>
            <person name="Liu S.L."/>
            <person name="Zhang G."/>
            <person name="Li S."/>
            <person name="Li C."/>
            <person name="Liu H."/>
            <person name="Yang L."/>
            <person name="Liu T."/>
            <person name="Zhang X."/>
            <person name="Wu Z."/>
            <person name="Fan W."/>
            <person name="Dang X."/>
            <person name="Xiang H."/>
            <person name="Tao M."/>
            <person name="Li Y."/>
            <person name="Hu J."/>
            <person name="Li Z."/>
            <person name="Lin L."/>
            <person name="Luo J."/>
            <person name="Geng L."/>
            <person name="Wang L."/>
            <person name="Long M."/>
            <person name="Wan Y."/>
            <person name="He N."/>
            <person name="Zhang Z."/>
            <person name="Lu C."/>
            <person name="Keeling P.J."/>
            <person name="Wang J."/>
            <person name="Xiang Z."/>
            <person name="Zhou Z."/>
        </authorList>
    </citation>
    <scope>NUCLEOTIDE SEQUENCE [LARGE SCALE GENOMIC DNA]</scope>
    <source>
        <strain evidence="6">CQ1 / CVCC 102059</strain>
    </source>
</reference>
<keyword evidence="1" id="KW-0677">Repeat</keyword>
<dbReference type="VEuPathDB" id="MicrosporidiaDB:NBO_1297gi001"/>
<evidence type="ECO:0000256" key="3">
    <source>
        <dbReference type="PROSITE-ProRule" id="PRU00176"/>
    </source>
</evidence>
<dbReference type="InterPro" id="IPR035979">
    <property type="entry name" value="RBD_domain_sf"/>
</dbReference>
<dbReference type="AlphaFoldDB" id="R0KL12"/>
<dbReference type="Pfam" id="PF00076">
    <property type="entry name" value="RRM_1"/>
    <property type="match status" value="1"/>
</dbReference>
<evidence type="ECO:0000256" key="1">
    <source>
        <dbReference type="ARBA" id="ARBA00022737"/>
    </source>
</evidence>
<evidence type="ECO:0000259" key="4">
    <source>
        <dbReference type="PROSITE" id="PS50102"/>
    </source>
</evidence>
<dbReference type="GO" id="GO:0003723">
    <property type="term" value="F:RNA binding"/>
    <property type="evidence" value="ECO:0007669"/>
    <property type="project" value="UniProtKB-UniRule"/>
</dbReference>
<dbReference type="Gene3D" id="3.30.70.330">
    <property type="match status" value="1"/>
</dbReference>
<dbReference type="SUPFAM" id="SSF54928">
    <property type="entry name" value="RNA-binding domain, RBD"/>
    <property type="match status" value="1"/>
</dbReference>
<evidence type="ECO:0000313" key="5">
    <source>
        <dbReference type="EMBL" id="EOB11311.1"/>
    </source>
</evidence>
<dbReference type="PROSITE" id="PS50102">
    <property type="entry name" value="RRM"/>
    <property type="match status" value="1"/>
</dbReference>
<keyword evidence="2 3" id="KW-0694">RNA-binding</keyword>
<dbReference type="InterPro" id="IPR012677">
    <property type="entry name" value="Nucleotide-bd_a/b_plait_sf"/>
</dbReference>
<gene>
    <name evidence="5" type="ORF">NBO_1297gi001</name>
</gene>
<dbReference type="STRING" id="578461.R0KL12"/>
<sequence length="206" mass="24475">MRIIVKNLPHFITENEIKDHFKSQGEITDCFIPKDQNGKSRRICFIGYKDEKSCIRAIEKLNGIYLHNHKINVSLCKNNKDKLITESEERITLYYSKLFVMYLPKVDLKILREELEKFGEIKSCSFLEQPSHFNCELIYKNPEDSLNFLKNVNEILGKIILIKPNKDHNNQKQIEYYNSLFFNFESIVKRVCIIYIKRLFFFSGFG</sequence>
<dbReference type="PANTHER" id="PTHR24012">
    <property type="entry name" value="RNA BINDING PROTEIN"/>
    <property type="match status" value="1"/>
</dbReference>
<dbReference type="SMART" id="SM00360">
    <property type="entry name" value="RRM"/>
    <property type="match status" value="2"/>
</dbReference>
<dbReference type="OrthoDB" id="439639at2759"/>
<accession>R0KL12</accession>
<evidence type="ECO:0000256" key="2">
    <source>
        <dbReference type="ARBA" id="ARBA00022884"/>
    </source>
</evidence>
<dbReference type="InterPro" id="IPR000504">
    <property type="entry name" value="RRM_dom"/>
</dbReference>
<dbReference type="Proteomes" id="UP000016927">
    <property type="component" value="Unassembled WGS sequence"/>
</dbReference>
<dbReference type="EMBL" id="KB910204">
    <property type="protein sequence ID" value="EOB11311.1"/>
    <property type="molecule type" value="Genomic_DNA"/>
</dbReference>
<organism evidence="5 6">
    <name type="scientific">Nosema bombycis (strain CQ1 / CVCC 102059)</name>
    <name type="common">Microsporidian parasite</name>
    <name type="synonym">Pebrine of silkworm</name>
    <dbReference type="NCBI Taxonomy" id="578461"/>
    <lineage>
        <taxon>Eukaryota</taxon>
        <taxon>Fungi</taxon>
        <taxon>Fungi incertae sedis</taxon>
        <taxon>Microsporidia</taxon>
        <taxon>Nosematidae</taxon>
        <taxon>Nosema</taxon>
    </lineage>
</organism>
<keyword evidence="6" id="KW-1185">Reference proteome</keyword>
<feature type="domain" description="RRM" evidence="4">
    <location>
        <begin position="1"/>
        <end position="78"/>
    </location>
</feature>